<comment type="caution">
    <text evidence="2">The sequence shown here is derived from an EMBL/GenBank/DDBJ whole genome shotgun (WGS) entry which is preliminary data.</text>
</comment>
<dbReference type="OrthoDB" id="430659at2759"/>
<keyword evidence="3" id="KW-1185">Reference proteome</keyword>
<keyword evidence="1" id="KW-0472">Membrane</keyword>
<dbReference type="EMBL" id="CAJVCH010570886">
    <property type="protein sequence ID" value="CAG7836123.1"/>
    <property type="molecule type" value="Genomic_DNA"/>
</dbReference>
<keyword evidence="1" id="KW-1133">Transmembrane helix</keyword>
<organism evidence="2 3">
    <name type="scientific">Allacma fusca</name>
    <dbReference type="NCBI Taxonomy" id="39272"/>
    <lineage>
        <taxon>Eukaryota</taxon>
        <taxon>Metazoa</taxon>
        <taxon>Ecdysozoa</taxon>
        <taxon>Arthropoda</taxon>
        <taxon>Hexapoda</taxon>
        <taxon>Collembola</taxon>
        <taxon>Symphypleona</taxon>
        <taxon>Sminthuridae</taxon>
        <taxon>Allacma</taxon>
    </lineage>
</organism>
<evidence type="ECO:0000313" key="3">
    <source>
        <dbReference type="Proteomes" id="UP000708208"/>
    </source>
</evidence>
<reference evidence="2" key="1">
    <citation type="submission" date="2021-06" db="EMBL/GenBank/DDBJ databases">
        <authorList>
            <person name="Hodson N. C."/>
            <person name="Mongue J. A."/>
            <person name="Jaron S. K."/>
        </authorList>
    </citation>
    <scope>NUCLEOTIDE SEQUENCE</scope>
</reference>
<protein>
    <submittedName>
        <fullName evidence="2">Uncharacterized protein</fullName>
    </submittedName>
</protein>
<accession>A0A8J2LQE8</accession>
<dbReference type="Proteomes" id="UP000708208">
    <property type="component" value="Unassembled WGS sequence"/>
</dbReference>
<evidence type="ECO:0000256" key="1">
    <source>
        <dbReference type="SAM" id="Phobius"/>
    </source>
</evidence>
<dbReference type="AlphaFoldDB" id="A0A8J2LQE8"/>
<gene>
    <name evidence="2" type="ORF">AFUS01_LOCUS45401</name>
</gene>
<evidence type="ECO:0000313" key="2">
    <source>
        <dbReference type="EMBL" id="CAG7836123.1"/>
    </source>
</evidence>
<sequence>MLHCYYLLGIVPLSCQDVYSSFNSAVCFVTAIYGTVVLVLLSMILIHQSRLVWRGVSYLDWKYAGRTPNELLQKEHYARYLFEMIYSFQYVTYSILFTSEIRTEPNTDFTSTAFCLAVSHPNNVTQDCNDA</sequence>
<keyword evidence="1" id="KW-0812">Transmembrane</keyword>
<name>A0A8J2LQE8_9HEXA</name>
<proteinExistence type="predicted"/>
<feature type="transmembrane region" description="Helical" evidence="1">
    <location>
        <begin position="22"/>
        <end position="46"/>
    </location>
</feature>